<organism evidence="1 2">
    <name type="scientific">Methylobacterium crusticola</name>
    <dbReference type="NCBI Taxonomy" id="1697972"/>
    <lineage>
        <taxon>Bacteria</taxon>
        <taxon>Pseudomonadati</taxon>
        <taxon>Pseudomonadota</taxon>
        <taxon>Alphaproteobacteria</taxon>
        <taxon>Hyphomicrobiales</taxon>
        <taxon>Methylobacteriaceae</taxon>
        <taxon>Methylobacterium</taxon>
    </lineage>
</organism>
<dbReference type="Proteomes" id="UP001055167">
    <property type="component" value="Unassembled WGS sequence"/>
</dbReference>
<gene>
    <name evidence="1" type="ORF">OPKNFCMD_6771</name>
</gene>
<keyword evidence="2" id="KW-1185">Reference proteome</keyword>
<dbReference type="SUPFAM" id="SSF51735">
    <property type="entry name" value="NAD(P)-binding Rossmann-fold domains"/>
    <property type="match status" value="1"/>
</dbReference>
<proteinExistence type="predicted"/>
<dbReference type="Gene3D" id="3.90.180.10">
    <property type="entry name" value="Medium-chain alcohol dehydrogenases, catalytic domain"/>
    <property type="match status" value="1"/>
</dbReference>
<dbReference type="Pfam" id="PF13602">
    <property type="entry name" value="ADH_zinc_N_2"/>
    <property type="match status" value="1"/>
</dbReference>
<comment type="caution">
    <text evidence="1">The sequence shown here is derived from an EMBL/GenBank/DDBJ whole genome shotgun (WGS) entry which is preliminary data.</text>
</comment>
<name>A0ABQ4RB41_9HYPH</name>
<reference evidence="1" key="2">
    <citation type="submission" date="2021-08" db="EMBL/GenBank/DDBJ databases">
        <authorList>
            <person name="Tani A."/>
            <person name="Ola A."/>
            <person name="Ogura Y."/>
            <person name="Katsura K."/>
            <person name="Hayashi T."/>
        </authorList>
    </citation>
    <scope>NUCLEOTIDE SEQUENCE</scope>
    <source>
        <strain evidence="1">KCTC 52305</strain>
    </source>
</reference>
<sequence>MIGADRVAPPDGGAIRDHADLLLIDEPDLPAAVWKATDGRGAAVIYDCVGGKTMFEIATRCLAHKGRLIEISATGDPIVQFNLADFYHNETRLFGVDSLKHDLVQCARTLDALRPDFESGRYRPAPIAATYGLDDAKAAYSCVTNGAQGRIVLTPQL</sequence>
<evidence type="ECO:0008006" key="3">
    <source>
        <dbReference type="Google" id="ProtNLM"/>
    </source>
</evidence>
<evidence type="ECO:0000313" key="2">
    <source>
        <dbReference type="Proteomes" id="UP001055167"/>
    </source>
</evidence>
<accession>A0ABQ4RB41</accession>
<reference evidence="1" key="1">
    <citation type="journal article" date="2021" name="Front. Microbiol.">
        <title>Comprehensive Comparative Genomics and Phenotyping of Methylobacterium Species.</title>
        <authorList>
            <person name="Alessa O."/>
            <person name="Ogura Y."/>
            <person name="Fujitani Y."/>
            <person name="Takami H."/>
            <person name="Hayashi T."/>
            <person name="Sahin N."/>
            <person name="Tani A."/>
        </authorList>
    </citation>
    <scope>NUCLEOTIDE SEQUENCE</scope>
    <source>
        <strain evidence="1">KCTC 52305</strain>
    </source>
</reference>
<dbReference type="InterPro" id="IPR036291">
    <property type="entry name" value="NAD(P)-bd_dom_sf"/>
</dbReference>
<protein>
    <recommendedName>
        <fullName evidence="3">Alcohol dehydrogenase-like C-terminal domain-containing protein</fullName>
    </recommendedName>
</protein>
<evidence type="ECO:0000313" key="1">
    <source>
        <dbReference type="EMBL" id="GJD53991.1"/>
    </source>
</evidence>
<dbReference type="EMBL" id="BPQH01000044">
    <property type="protein sequence ID" value="GJD53991.1"/>
    <property type="molecule type" value="Genomic_DNA"/>
</dbReference>